<reference evidence="2 3" key="1">
    <citation type="submission" date="2015-09" db="EMBL/GenBank/DDBJ databases">
        <authorList>
            <consortium name="Pathogen Informatics"/>
        </authorList>
    </citation>
    <scope>NUCLEOTIDE SEQUENCE [LARGE SCALE GENOMIC DNA]</scope>
    <source>
        <strain evidence="2 3">2789STDY5834842</strain>
    </source>
</reference>
<organism evidence="2 3">
    <name type="scientific">Phocaeicola vulgatus</name>
    <name type="common">Bacteroides vulgatus</name>
    <dbReference type="NCBI Taxonomy" id="821"/>
    <lineage>
        <taxon>Bacteria</taxon>
        <taxon>Pseudomonadati</taxon>
        <taxon>Bacteroidota</taxon>
        <taxon>Bacteroidia</taxon>
        <taxon>Bacteroidales</taxon>
        <taxon>Bacteroidaceae</taxon>
        <taxon>Phocaeicola</taxon>
    </lineage>
</organism>
<keyword evidence="1" id="KW-1133">Transmembrane helix</keyword>
<feature type="transmembrane region" description="Helical" evidence="1">
    <location>
        <begin position="12"/>
        <end position="33"/>
    </location>
</feature>
<feature type="transmembrane region" description="Helical" evidence="1">
    <location>
        <begin position="53"/>
        <end position="73"/>
    </location>
</feature>
<keyword evidence="1 2" id="KW-0812">Transmembrane</keyword>
<dbReference type="AlphaFoldDB" id="A0A173ZD28"/>
<feature type="transmembrane region" description="Helical" evidence="1">
    <location>
        <begin position="111"/>
        <end position="132"/>
    </location>
</feature>
<dbReference type="Proteomes" id="UP000095333">
    <property type="component" value="Unassembled WGS sequence"/>
</dbReference>
<dbReference type="EMBL" id="CYZI01000002">
    <property type="protein sequence ID" value="CUN73560.1"/>
    <property type="molecule type" value="Genomic_DNA"/>
</dbReference>
<protein>
    <submittedName>
        <fullName evidence="2">Putative transmembrane protein</fullName>
    </submittedName>
</protein>
<feature type="transmembrane region" description="Helical" evidence="1">
    <location>
        <begin position="188"/>
        <end position="210"/>
    </location>
</feature>
<evidence type="ECO:0000313" key="2">
    <source>
        <dbReference type="EMBL" id="CUN73560.1"/>
    </source>
</evidence>
<name>A0A173ZD28_PHOVU</name>
<evidence type="ECO:0000256" key="1">
    <source>
        <dbReference type="SAM" id="Phobius"/>
    </source>
</evidence>
<dbReference type="Pfam" id="PF18943">
    <property type="entry name" value="DUF5690"/>
    <property type="match status" value="1"/>
</dbReference>
<keyword evidence="1" id="KW-0472">Membrane</keyword>
<feature type="transmembrane region" description="Helical" evidence="1">
    <location>
        <begin position="85"/>
        <end position="105"/>
    </location>
</feature>
<gene>
    <name evidence="2" type="ORF">ERS852457_00745</name>
</gene>
<proteinExistence type="predicted"/>
<dbReference type="InterPro" id="IPR043745">
    <property type="entry name" value="DUF5690"/>
</dbReference>
<evidence type="ECO:0000313" key="3">
    <source>
        <dbReference type="Proteomes" id="UP000095333"/>
    </source>
</evidence>
<sequence length="217" mass="24470">MEAKSETNKQISSFLFILWAGGAALLSYSLVYALRKPFTAATFDGMDFFGMDYKVATTIMQIFGYLISKFFAIKIVSELKREDRLKFMVCSVALAELALVFFGLLPQPFNVFALFFNGLALGCMWGVIFSFIEGRKVTDILASLLGVSMAVSSGMAKYIEYKNKIQEKCNYCTTYQCISVFYKKNVELHLLLILAIDSVIYSFYVTILLCKKAPVFD</sequence>
<accession>A0A173ZD28</accession>